<evidence type="ECO:0000313" key="11">
    <source>
        <dbReference type="Proteomes" id="UP000617979"/>
    </source>
</evidence>
<dbReference type="PANTHER" id="PTHR37461:SF1">
    <property type="entry name" value="ANTI-SIGMA-K FACTOR RSKA"/>
    <property type="match status" value="1"/>
</dbReference>
<dbReference type="Pfam" id="PF13490">
    <property type="entry name" value="zf-HC2"/>
    <property type="match status" value="1"/>
</dbReference>
<dbReference type="EMBL" id="BMEX01000002">
    <property type="protein sequence ID" value="GGA36679.1"/>
    <property type="molecule type" value="Genomic_DNA"/>
</dbReference>
<evidence type="ECO:0000256" key="2">
    <source>
        <dbReference type="ARBA" id="ARBA00022692"/>
    </source>
</evidence>
<evidence type="ECO:0000256" key="3">
    <source>
        <dbReference type="ARBA" id="ARBA00022989"/>
    </source>
</evidence>
<evidence type="ECO:0000256" key="8">
    <source>
        <dbReference type="SAM" id="Phobius"/>
    </source>
</evidence>
<keyword evidence="4 8" id="KW-0472">Membrane</keyword>
<comment type="subcellular location">
    <subcellularLocation>
        <location evidence="1">Membrane</location>
        <topology evidence="1">Single-pass membrane protein</topology>
    </subcellularLocation>
</comment>
<feature type="transmembrane region" description="Helical" evidence="8">
    <location>
        <begin position="90"/>
        <end position="111"/>
    </location>
</feature>
<gene>
    <name evidence="10" type="ORF">GCM10007416_07010</name>
</gene>
<proteinExistence type="inferred from homology"/>
<evidence type="ECO:0000259" key="9">
    <source>
        <dbReference type="Pfam" id="PF13490"/>
    </source>
</evidence>
<evidence type="ECO:0000256" key="6">
    <source>
        <dbReference type="ARBA" id="ARBA00024438"/>
    </source>
</evidence>
<accession>A0ABQ1G4U8</accession>
<feature type="domain" description="Putative zinc-finger" evidence="9">
    <location>
        <begin position="3"/>
        <end position="37"/>
    </location>
</feature>
<dbReference type="RefSeq" id="WP_188429921.1">
    <property type="nucleotide sequence ID" value="NZ_BMEX01000002.1"/>
</dbReference>
<protein>
    <recommendedName>
        <fullName evidence="6">Anti-sigma-W factor RsiW</fullName>
    </recommendedName>
</protein>
<evidence type="ECO:0000256" key="1">
    <source>
        <dbReference type="ARBA" id="ARBA00004167"/>
    </source>
</evidence>
<dbReference type="InterPro" id="IPR027383">
    <property type="entry name" value="Znf_put"/>
</dbReference>
<evidence type="ECO:0000313" key="10">
    <source>
        <dbReference type="EMBL" id="GGA36679.1"/>
    </source>
</evidence>
<dbReference type="PANTHER" id="PTHR37461">
    <property type="entry name" value="ANTI-SIGMA-K FACTOR RSKA"/>
    <property type="match status" value="1"/>
</dbReference>
<dbReference type="Gene3D" id="1.10.10.1320">
    <property type="entry name" value="Anti-sigma factor, zinc-finger domain"/>
    <property type="match status" value="1"/>
</dbReference>
<feature type="region of interest" description="Disordered" evidence="7">
    <location>
        <begin position="212"/>
        <end position="244"/>
    </location>
</feature>
<dbReference type="InterPro" id="IPR051474">
    <property type="entry name" value="Anti-sigma-K/W_factor"/>
</dbReference>
<comment type="caution">
    <text evidence="10">The sequence shown here is derived from an EMBL/GenBank/DDBJ whole genome shotgun (WGS) entry which is preliminary data.</text>
</comment>
<keyword evidence="3 8" id="KW-1133">Transmembrane helix</keyword>
<feature type="region of interest" description="Disordered" evidence="7">
    <location>
        <begin position="132"/>
        <end position="162"/>
    </location>
</feature>
<dbReference type="InterPro" id="IPR041916">
    <property type="entry name" value="Anti_sigma_zinc_sf"/>
</dbReference>
<reference evidence="11" key="1">
    <citation type="journal article" date="2019" name="Int. J. Syst. Evol. Microbiol.">
        <title>The Global Catalogue of Microorganisms (GCM) 10K type strain sequencing project: providing services to taxonomists for standard genome sequencing and annotation.</title>
        <authorList>
            <consortium name="The Broad Institute Genomics Platform"/>
            <consortium name="The Broad Institute Genome Sequencing Center for Infectious Disease"/>
            <person name="Wu L."/>
            <person name="Ma J."/>
        </authorList>
    </citation>
    <scope>NUCLEOTIDE SEQUENCE [LARGE SCALE GENOMIC DNA]</scope>
    <source>
        <strain evidence="11">CGMCC 1.12404</strain>
    </source>
</reference>
<organism evidence="10 11">
    <name type="scientific">Kroppenstedtia guangzhouensis</name>
    <dbReference type="NCBI Taxonomy" id="1274356"/>
    <lineage>
        <taxon>Bacteria</taxon>
        <taxon>Bacillati</taxon>
        <taxon>Bacillota</taxon>
        <taxon>Bacilli</taxon>
        <taxon>Bacillales</taxon>
        <taxon>Thermoactinomycetaceae</taxon>
        <taxon>Kroppenstedtia</taxon>
    </lineage>
</organism>
<dbReference type="Proteomes" id="UP000617979">
    <property type="component" value="Unassembled WGS sequence"/>
</dbReference>
<evidence type="ECO:0000256" key="4">
    <source>
        <dbReference type="ARBA" id="ARBA00023136"/>
    </source>
</evidence>
<name>A0ABQ1G4U8_9BACL</name>
<sequence length="244" mass="27000">MNCKEWQDWIQRNLDGDLSPAEGEELNRHLSTCPVCAQVARELEKVSRLLSGLPRPEPPVSLVDQVLNDNTTMPPAEPVVNSPRSHRKKWLFRTIPAGVAVAAVILAMVSLKDGFPIGGKSRPDLEGFEMEEADLPPETSKENKSGVDSLMSGEEEWSPGGEYQAMISENRVIVRNQKGKVIYRSSPLQMKEEIQLEWERADILIIRFPESGKSKRVNLPSPDGDQPSSQNGGAHHGSQVDQGD</sequence>
<keyword evidence="2 8" id="KW-0812">Transmembrane</keyword>
<comment type="similarity">
    <text evidence="5">Belongs to the zinc-associated anti-sigma factor (ZAS) superfamily. Anti-sigma-W factor family.</text>
</comment>
<evidence type="ECO:0000256" key="7">
    <source>
        <dbReference type="SAM" id="MobiDB-lite"/>
    </source>
</evidence>
<keyword evidence="11" id="KW-1185">Reference proteome</keyword>
<evidence type="ECO:0000256" key="5">
    <source>
        <dbReference type="ARBA" id="ARBA00024353"/>
    </source>
</evidence>